<sequence length="232" mass="24131">MQENDRRSPGFTDLGELKIDVDRPRRTGAAEAVFAAGKTPDQVVRALTELRNAHPELPALATRCEPACLEAVKAAFDGVTVAETLAVVGDFPEPSLGTVGVVCAGTSDLPVAHEALYTSRALAMETHLIADVGVAGIHRLLAQEERLRSFSVLVVVAGMEGALPSVVAGLTDRPLIAVPTSVGYGASFGGLSALLTMLNSCAPGITTVNIDNGFGAAQAALRMLRLTDQTKD</sequence>
<dbReference type="Gene3D" id="3.40.50.1970">
    <property type="match status" value="1"/>
</dbReference>
<accession>A0ABV8TT57</accession>
<organism evidence="2 3">
    <name type="scientific">Salininema proteolyticum</name>
    <dbReference type="NCBI Taxonomy" id="1607685"/>
    <lineage>
        <taxon>Bacteria</taxon>
        <taxon>Bacillati</taxon>
        <taxon>Actinomycetota</taxon>
        <taxon>Actinomycetes</taxon>
        <taxon>Glycomycetales</taxon>
        <taxon>Glycomycetaceae</taxon>
        <taxon>Salininema</taxon>
    </lineage>
</organism>
<evidence type="ECO:0000313" key="3">
    <source>
        <dbReference type="Proteomes" id="UP001595823"/>
    </source>
</evidence>
<dbReference type="NCBIfam" id="NF033503">
    <property type="entry name" value="LarB"/>
    <property type="match status" value="1"/>
</dbReference>
<dbReference type="RefSeq" id="WP_380617669.1">
    <property type="nucleotide sequence ID" value="NZ_JBHSDK010000002.1"/>
</dbReference>
<dbReference type="Pfam" id="PF00731">
    <property type="entry name" value="AIRC"/>
    <property type="match status" value="1"/>
</dbReference>
<feature type="domain" description="PurE" evidence="1">
    <location>
        <begin position="97"/>
        <end position="229"/>
    </location>
</feature>
<evidence type="ECO:0000259" key="1">
    <source>
        <dbReference type="SMART" id="SM01001"/>
    </source>
</evidence>
<dbReference type="EMBL" id="JBHSDK010000002">
    <property type="protein sequence ID" value="MFC4333930.1"/>
    <property type="molecule type" value="Genomic_DNA"/>
</dbReference>
<proteinExistence type="predicted"/>
<dbReference type="PANTHER" id="PTHR43064:SF1">
    <property type="entry name" value="SLL1489 PROTEIN"/>
    <property type="match status" value="1"/>
</dbReference>
<dbReference type="SUPFAM" id="SSF52255">
    <property type="entry name" value="N5-CAIR mutase (phosphoribosylaminoimidazole carboxylase, PurE)"/>
    <property type="match status" value="1"/>
</dbReference>
<protein>
    <submittedName>
        <fullName evidence="2">Nickel pincer cofactor biosynthesis protein LarB</fullName>
    </submittedName>
</protein>
<dbReference type="InterPro" id="IPR000031">
    <property type="entry name" value="PurE_dom"/>
</dbReference>
<name>A0ABV8TT57_9ACTN</name>
<dbReference type="Proteomes" id="UP001595823">
    <property type="component" value="Unassembled WGS sequence"/>
</dbReference>
<dbReference type="InterPro" id="IPR039476">
    <property type="entry name" value="P2CMN_synthase_LarB"/>
</dbReference>
<dbReference type="SMART" id="SM01001">
    <property type="entry name" value="AIRC"/>
    <property type="match status" value="1"/>
</dbReference>
<evidence type="ECO:0000313" key="2">
    <source>
        <dbReference type="EMBL" id="MFC4333930.1"/>
    </source>
</evidence>
<dbReference type="PANTHER" id="PTHR43064">
    <property type="entry name" value="PHOSPHORIBOSYLAMINOIMIDAZOLE CARBOXYLASE-RELATED"/>
    <property type="match status" value="1"/>
</dbReference>
<keyword evidence="3" id="KW-1185">Reference proteome</keyword>
<gene>
    <name evidence="2" type="primary">larB</name>
    <name evidence="2" type="ORF">ACFPET_01810</name>
</gene>
<comment type="caution">
    <text evidence="2">The sequence shown here is derived from an EMBL/GenBank/DDBJ whole genome shotgun (WGS) entry which is preliminary data.</text>
</comment>
<reference evidence="3" key="1">
    <citation type="journal article" date="2019" name="Int. J. Syst. Evol. Microbiol.">
        <title>The Global Catalogue of Microorganisms (GCM) 10K type strain sequencing project: providing services to taxonomists for standard genome sequencing and annotation.</title>
        <authorList>
            <consortium name="The Broad Institute Genomics Platform"/>
            <consortium name="The Broad Institute Genome Sequencing Center for Infectious Disease"/>
            <person name="Wu L."/>
            <person name="Ma J."/>
        </authorList>
    </citation>
    <scope>NUCLEOTIDE SEQUENCE [LARGE SCALE GENOMIC DNA]</scope>
    <source>
        <strain evidence="3">IBRC-M 10908</strain>
    </source>
</reference>